<feature type="region of interest" description="Disordered" evidence="1">
    <location>
        <begin position="1"/>
        <end position="77"/>
    </location>
</feature>
<dbReference type="AlphaFoldDB" id="A0A1Y3APJ5"/>
<reference evidence="2 3" key="1">
    <citation type="submission" date="2017-03" db="EMBL/GenBank/DDBJ databases">
        <title>Genome Survey of Euroglyphus maynei.</title>
        <authorList>
            <person name="Arlian L.G."/>
            <person name="Morgan M.S."/>
            <person name="Rider S.D."/>
        </authorList>
    </citation>
    <scope>NUCLEOTIDE SEQUENCE [LARGE SCALE GENOMIC DNA]</scope>
    <source>
        <strain evidence="2">Arlian Lab</strain>
        <tissue evidence="2">Whole body</tissue>
    </source>
</reference>
<sequence>MAINEKRFKESEISLSSSSLQPPARSSSHEKKSSLRKRQTKDSTPSSTIQEAPDMMKPIRKTKDILPGGSSRKARIY</sequence>
<feature type="compositionally biased region" description="Basic and acidic residues" evidence="1">
    <location>
        <begin position="1"/>
        <end position="12"/>
    </location>
</feature>
<organism evidence="2 3">
    <name type="scientific">Euroglyphus maynei</name>
    <name type="common">Mayne's house dust mite</name>
    <dbReference type="NCBI Taxonomy" id="6958"/>
    <lineage>
        <taxon>Eukaryota</taxon>
        <taxon>Metazoa</taxon>
        <taxon>Ecdysozoa</taxon>
        <taxon>Arthropoda</taxon>
        <taxon>Chelicerata</taxon>
        <taxon>Arachnida</taxon>
        <taxon>Acari</taxon>
        <taxon>Acariformes</taxon>
        <taxon>Sarcoptiformes</taxon>
        <taxon>Astigmata</taxon>
        <taxon>Psoroptidia</taxon>
        <taxon>Analgoidea</taxon>
        <taxon>Pyroglyphidae</taxon>
        <taxon>Pyroglyphinae</taxon>
        <taxon>Euroglyphus</taxon>
    </lineage>
</organism>
<comment type="caution">
    <text evidence="2">The sequence shown here is derived from an EMBL/GenBank/DDBJ whole genome shotgun (WGS) entry which is preliminary data.</text>
</comment>
<feature type="compositionally biased region" description="Low complexity" evidence="1">
    <location>
        <begin position="13"/>
        <end position="26"/>
    </location>
</feature>
<dbReference type="Proteomes" id="UP000194236">
    <property type="component" value="Unassembled WGS sequence"/>
</dbReference>
<gene>
    <name evidence="2" type="ORF">BLA29_011740</name>
</gene>
<proteinExistence type="predicted"/>
<accession>A0A1Y3APJ5</accession>
<keyword evidence="3" id="KW-1185">Reference proteome</keyword>
<dbReference type="EMBL" id="MUJZ01068057">
    <property type="protein sequence ID" value="OTF69937.1"/>
    <property type="molecule type" value="Genomic_DNA"/>
</dbReference>
<name>A0A1Y3APJ5_EURMA</name>
<evidence type="ECO:0000313" key="2">
    <source>
        <dbReference type="EMBL" id="OTF69937.1"/>
    </source>
</evidence>
<evidence type="ECO:0000256" key="1">
    <source>
        <dbReference type="SAM" id="MobiDB-lite"/>
    </source>
</evidence>
<protein>
    <submittedName>
        <fullName evidence="2">Uncharacterized protein</fullName>
    </submittedName>
</protein>
<evidence type="ECO:0000313" key="3">
    <source>
        <dbReference type="Proteomes" id="UP000194236"/>
    </source>
</evidence>